<dbReference type="PROSITE" id="PS00844">
    <property type="entry name" value="DALA_DALA_LIGASE_2"/>
    <property type="match status" value="1"/>
</dbReference>
<dbReference type="PANTHER" id="PTHR23132:SF23">
    <property type="entry name" value="D-ALANINE--D-ALANINE LIGASE B"/>
    <property type="match status" value="1"/>
</dbReference>
<dbReference type="GO" id="GO:0009252">
    <property type="term" value="P:peptidoglycan biosynthetic process"/>
    <property type="evidence" value="ECO:0007669"/>
    <property type="project" value="UniProtKB-KW"/>
</dbReference>
<dbReference type="Pfam" id="PF07478">
    <property type="entry name" value="Dala_Dala_lig_C"/>
    <property type="match status" value="1"/>
</dbReference>
<evidence type="ECO:0000256" key="3">
    <source>
        <dbReference type="ARBA" id="ARBA00022490"/>
    </source>
</evidence>
<evidence type="ECO:0000256" key="2">
    <source>
        <dbReference type="ARBA" id="ARBA00010871"/>
    </source>
</evidence>
<dbReference type="InterPro" id="IPR011761">
    <property type="entry name" value="ATP-grasp"/>
</dbReference>
<comment type="subcellular location">
    <subcellularLocation>
        <location evidence="1">Cytoplasm</location>
    </subcellularLocation>
</comment>
<organism evidence="12 13">
    <name type="scientific">Clostridium disporicum</name>
    <dbReference type="NCBI Taxonomy" id="84024"/>
    <lineage>
        <taxon>Bacteria</taxon>
        <taxon>Bacillati</taxon>
        <taxon>Bacillota</taxon>
        <taxon>Clostridia</taxon>
        <taxon>Eubacteriales</taxon>
        <taxon>Clostridiaceae</taxon>
        <taxon>Clostridium</taxon>
    </lineage>
</organism>
<dbReference type="SUPFAM" id="SSF56059">
    <property type="entry name" value="Glutathione synthetase ATP-binding domain-like"/>
    <property type="match status" value="1"/>
</dbReference>
<dbReference type="PROSITE" id="PS50975">
    <property type="entry name" value="ATP_GRASP"/>
    <property type="match status" value="1"/>
</dbReference>
<evidence type="ECO:0000256" key="8">
    <source>
        <dbReference type="ARBA" id="ARBA00022960"/>
    </source>
</evidence>
<evidence type="ECO:0000313" key="12">
    <source>
        <dbReference type="EMBL" id="CUN97130.1"/>
    </source>
</evidence>
<dbReference type="GO" id="GO:0046872">
    <property type="term" value="F:metal ion binding"/>
    <property type="evidence" value="ECO:0007669"/>
    <property type="project" value="UniProtKB-KW"/>
</dbReference>
<dbReference type="GO" id="GO:0005524">
    <property type="term" value="F:ATP binding"/>
    <property type="evidence" value="ECO:0007669"/>
    <property type="project" value="UniProtKB-UniRule"/>
</dbReference>
<dbReference type="InterPro" id="IPR000291">
    <property type="entry name" value="D-Ala_lig_Van_CS"/>
</dbReference>
<proteinExistence type="inferred from homology"/>
<evidence type="ECO:0000256" key="1">
    <source>
        <dbReference type="ARBA" id="ARBA00004496"/>
    </source>
</evidence>
<dbReference type="InterPro" id="IPR011095">
    <property type="entry name" value="Dala_Dala_lig_C"/>
</dbReference>
<evidence type="ECO:0000256" key="7">
    <source>
        <dbReference type="ARBA" id="ARBA00022840"/>
    </source>
</evidence>
<dbReference type="PANTHER" id="PTHR23132">
    <property type="entry name" value="D-ALANINE--D-ALANINE LIGASE"/>
    <property type="match status" value="1"/>
</dbReference>
<dbReference type="Proteomes" id="UP000095594">
    <property type="component" value="Unassembled WGS sequence"/>
</dbReference>
<comment type="similarity">
    <text evidence="2">Belongs to the D-alanine--D-alanine ligase family.</text>
</comment>
<gene>
    <name evidence="12" type="primary">ddl_1</name>
    <name evidence="12" type="ORF">ERS852471_00734</name>
</gene>
<evidence type="ECO:0000256" key="10">
    <source>
        <dbReference type="PROSITE-ProRule" id="PRU00409"/>
    </source>
</evidence>
<dbReference type="GO" id="GO:0008360">
    <property type="term" value="P:regulation of cell shape"/>
    <property type="evidence" value="ECO:0007669"/>
    <property type="project" value="UniProtKB-KW"/>
</dbReference>
<dbReference type="EC" id="6.3.2.4" evidence="12"/>
<evidence type="ECO:0000256" key="6">
    <source>
        <dbReference type="ARBA" id="ARBA00022741"/>
    </source>
</evidence>
<dbReference type="EMBL" id="CYZX01000004">
    <property type="protein sequence ID" value="CUN97130.1"/>
    <property type="molecule type" value="Genomic_DNA"/>
</dbReference>
<reference evidence="12 13" key="1">
    <citation type="submission" date="2015-09" db="EMBL/GenBank/DDBJ databases">
        <authorList>
            <consortium name="Pathogen Informatics"/>
        </authorList>
    </citation>
    <scope>NUCLEOTIDE SEQUENCE [LARGE SCALE GENOMIC DNA]</scope>
    <source>
        <strain evidence="12 13">2789STDY5834856</strain>
    </source>
</reference>
<evidence type="ECO:0000256" key="4">
    <source>
        <dbReference type="ARBA" id="ARBA00022598"/>
    </source>
</evidence>
<evidence type="ECO:0000256" key="5">
    <source>
        <dbReference type="ARBA" id="ARBA00022723"/>
    </source>
</evidence>
<dbReference type="GO" id="GO:0008716">
    <property type="term" value="F:D-alanine-D-alanine ligase activity"/>
    <property type="evidence" value="ECO:0007669"/>
    <property type="project" value="UniProtKB-EC"/>
</dbReference>
<dbReference type="AlphaFoldDB" id="A0A174BBK7"/>
<keyword evidence="5" id="KW-0479">Metal-binding</keyword>
<dbReference type="RefSeq" id="WP_055264028.1">
    <property type="nucleotide sequence ID" value="NZ_CABIXQ010000004.1"/>
</dbReference>
<dbReference type="OrthoDB" id="9813261at2"/>
<keyword evidence="9" id="KW-0573">Peptidoglycan synthesis</keyword>
<keyword evidence="7 10" id="KW-0067">ATP-binding</keyword>
<keyword evidence="3" id="KW-0963">Cytoplasm</keyword>
<evidence type="ECO:0000259" key="11">
    <source>
        <dbReference type="PROSITE" id="PS50975"/>
    </source>
</evidence>
<keyword evidence="4 12" id="KW-0436">Ligase</keyword>
<name>A0A174BBK7_9CLOT</name>
<keyword evidence="6 10" id="KW-0547">Nucleotide-binding</keyword>
<keyword evidence="8" id="KW-0133">Cell shape</keyword>
<protein>
    <submittedName>
        <fullName evidence="12">D-alanine--D-alanine ligase</fullName>
        <ecNumber evidence="12">6.3.2.4</ecNumber>
    </submittedName>
</protein>
<feature type="domain" description="ATP-grasp" evidence="11">
    <location>
        <begin position="1"/>
        <end position="70"/>
    </location>
</feature>
<dbReference type="GO" id="GO:0005737">
    <property type="term" value="C:cytoplasm"/>
    <property type="evidence" value="ECO:0007669"/>
    <property type="project" value="UniProtKB-SubCell"/>
</dbReference>
<evidence type="ECO:0000256" key="9">
    <source>
        <dbReference type="ARBA" id="ARBA00022984"/>
    </source>
</evidence>
<dbReference type="Gene3D" id="3.30.470.20">
    <property type="entry name" value="ATP-grasp fold, B domain"/>
    <property type="match status" value="1"/>
</dbReference>
<accession>A0A174BBK7</accession>
<evidence type="ECO:0000313" key="13">
    <source>
        <dbReference type="Proteomes" id="UP000095594"/>
    </source>
</evidence>
<sequence>MQRKVNNISKEIWDLLGCKGYARIDMIISNGELYLLEINTLPGMTKSSLIPKSAEAVGMSFTELLDRIIEYSLE</sequence>